<keyword evidence="1" id="KW-1133">Transmembrane helix</keyword>
<evidence type="ECO:0000313" key="2">
    <source>
        <dbReference type="EMBL" id="WAW14002.1"/>
    </source>
</evidence>
<keyword evidence="3" id="KW-1185">Reference proteome</keyword>
<organism evidence="2 3">
    <name type="scientific">Peptostreptococcus equinus</name>
    <dbReference type="NCBI Taxonomy" id="3003601"/>
    <lineage>
        <taxon>Bacteria</taxon>
        <taxon>Bacillati</taxon>
        <taxon>Bacillota</taxon>
        <taxon>Clostridia</taxon>
        <taxon>Peptostreptococcales</taxon>
        <taxon>Peptostreptococcaceae</taxon>
        <taxon>Peptostreptococcus</taxon>
    </lineage>
</organism>
<name>A0ABY7JQP4_9FIRM</name>
<dbReference type="Pfam" id="PF03729">
    <property type="entry name" value="DUF308"/>
    <property type="match status" value="1"/>
</dbReference>
<feature type="transmembrane region" description="Helical" evidence="1">
    <location>
        <begin position="43"/>
        <end position="60"/>
    </location>
</feature>
<protein>
    <submittedName>
        <fullName evidence="2">DUF308 domain-containing protein</fullName>
    </submittedName>
</protein>
<evidence type="ECO:0000313" key="3">
    <source>
        <dbReference type="Proteomes" id="UP001164187"/>
    </source>
</evidence>
<dbReference type="Proteomes" id="UP001164187">
    <property type="component" value="Chromosome"/>
</dbReference>
<evidence type="ECO:0000256" key="1">
    <source>
        <dbReference type="SAM" id="Phobius"/>
    </source>
</evidence>
<feature type="transmembrane region" description="Helical" evidence="1">
    <location>
        <begin position="129"/>
        <end position="151"/>
    </location>
</feature>
<accession>A0ABY7JQP4</accession>
<keyword evidence="1" id="KW-0812">Transmembrane</keyword>
<dbReference type="InterPro" id="IPR005325">
    <property type="entry name" value="DUF308_memb"/>
</dbReference>
<sequence>MFLNFNINSLFTKKNSTKLIILGVILLAIGSYCTTKRIVAINIFSWGMALAFLFAAFLALKEYNSLRPYASKKEVNKFRNLTITLVIIALMLIIFPKYMNMFMSMLIGSYIIVNQSIKYFKQSKYYRRITLAFLLKILLGVLLIISPLFLANFLVSILSTISIIFGVYFIVTGINIANERKF</sequence>
<proteinExistence type="predicted"/>
<dbReference type="EMBL" id="CP114052">
    <property type="protein sequence ID" value="WAW14002.1"/>
    <property type="molecule type" value="Genomic_DNA"/>
</dbReference>
<keyword evidence="1" id="KW-0472">Membrane</keyword>
<gene>
    <name evidence="2" type="ORF">O0R46_05190</name>
</gene>
<feature type="transmembrane region" description="Helical" evidence="1">
    <location>
        <begin position="157"/>
        <end position="177"/>
    </location>
</feature>
<reference evidence="2" key="1">
    <citation type="submission" date="2022-12" db="EMBL/GenBank/DDBJ databases">
        <title>Peptostreptococcus.</title>
        <authorList>
            <person name="Lee S.H."/>
        </authorList>
    </citation>
    <scope>NUCLEOTIDE SEQUENCE</scope>
    <source>
        <strain evidence="2">CBA3647</strain>
    </source>
</reference>
<dbReference type="RefSeq" id="WP_269310664.1">
    <property type="nucleotide sequence ID" value="NZ_CP114052.1"/>
</dbReference>